<dbReference type="EMBL" id="JARBDR010000903">
    <property type="protein sequence ID" value="KAJ8304401.1"/>
    <property type="molecule type" value="Genomic_DNA"/>
</dbReference>
<sequence length="169" mass="20044">MAGEENDQNTKILALEVTDEQKKLYFEFLHIIIGNTKKLKLLKNQLKFQRNYLVKLVKLKGGNLLFHKTKRLMNALIASVDHWENGQRGAHANNSSLRKELCKRFWTNHKNVWKDPRYLGRKQQAMARDLGIRNFVNHRRDLIPKCVIILVRNWLPNPSDKPYFGHMWE</sequence>
<accession>A0ABQ9EGK9</accession>
<keyword evidence="2" id="KW-1185">Reference proteome</keyword>
<organism evidence="1 2">
    <name type="scientific">Tegillarca granosa</name>
    <name type="common">Malaysian cockle</name>
    <name type="synonym">Anadara granosa</name>
    <dbReference type="NCBI Taxonomy" id="220873"/>
    <lineage>
        <taxon>Eukaryota</taxon>
        <taxon>Metazoa</taxon>
        <taxon>Spiralia</taxon>
        <taxon>Lophotrochozoa</taxon>
        <taxon>Mollusca</taxon>
        <taxon>Bivalvia</taxon>
        <taxon>Autobranchia</taxon>
        <taxon>Pteriomorphia</taxon>
        <taxon>Arcoida</taxon>
        <taxon>Arcoidea</taxon>
        <taxon>Arcidae</taxon>
        <taxon>Tegillarca</taxon>
    </lineage>
</organism>
<comment type="caution">
    <text evidence="1">The sequence shown here is derived from an EMBL/GenBank/DDBJ whole genome shotgun (WGS) entry which is preliminary data.</text>
</comment>
<evidence type="ECO:0000313" key="2">
    <source>
        <dbReference type="Proteomes" id="UP001217089"/>
    </source>
</evidence>
<name>A0ABQ9EGK9_TEGGR</name>
<reference evidence="1 2" key="1">
    <citation type="submission" date="2022-12" db="EMBL/GenBank/DDBJ databases">
        <title>Chromosome-level genome of Tegillarca granosa.</title>
        <authorList>
            <person name="Kim J."/>
        </authorList>
    </citation>
    <scope>NUCLEOTIDE SEQUENCE [LARGE SCALE GENOMIC DNA]</scope>
    <source>
        <strain evidence="1">Teg-2019</strain>
        <tissue evidence="1">Adductor muscle</tissue>
    </source>
</reference>
<protein>
    <submittedName>
        <fullName evidence="1">Uncharacterized protein</fullName>
    </submittedName>
</protein>
<gene>
    <name evidence="1" type="ORF">KUTeg_017984</name>
</gene>
<evidence type="ECO:0000313" key="1">
    <source>
        <dbReference type="EMBL" id="KAJ8304401.1"/>
    </source>
</evidence>
<proteinExistence type="predicted"/>
<dbReference type="Proteomes" id="UP001217089">
    <property type="component" value="Unassembled WGS sequence"/>
</dbReference>